<gene>
    <name evidence="6" type="ORF">SAMN04488569_101421</name>
</gene>
<evidence type="ECO:0000256" key="2">
    <source>
        <dbReference type="ARBA" id="ARBA00023002"/>
    </source>
</evidence>
<dbReference type="PANTHER" id="PTHR21363:SF0">
    <property type="entry name" value="PREPHENATE DEHYDROGENASE [NADP(+)]"/>
    <property type="match status" value="1"/>
</dbReference>
<dbReference type="GO" id="GO:0004665">
    <property type="term" value="F:prephenate dehydrogenase (NADP+) activity"/>
    <property type="evidence" value="ECO:0007669"/>
    <property type="project" value="InterPro"/>
</dbReference>
<dbReference type="PROSITE" id="PS51176">
    <property type="entry name" value="PDH_ADH"/>
    <property type="match status" value="1"/>
</dbReference>
<comment type="similarity">
    <text evidence="1">Belongs to the prephenate/arogenate dehydrogenase family.</text>
</comment>
<dbReference type="EMBL" id="FOSJ01000014">
    <property type="protein sequence ID" value="SFK18404.1"/>
    <property type="molecule type" value="Genomic_DNA"/>
</dbReference>
<dbReference type="InterPro" id="IPR003099">
    <property type="entry name" value="Prephen_DH"/>
</dbReference>
<dbReference type="OrthoDB" id="9802008at2"/>
<dbReference type="Gene3D" id="1.10.3660.10">
    <property type="entry name" value="6-phosphogluconate dehydrogenase C-terminal like domain"/>
    <property type="match status" value="1"/>
</dbReference>
<dbReference type="InterPro" id="IPR046826">
    <property type="entry name" value="PDH_N"/>
</dbReference>
<keyword evidence="2" id="KW-0560">Oxidoreductase</keyword>
<protein>
    <submittedName>
        <fullName evidence="6">Prephenate dehydrogenase</fullName>
    </submittedName>
</protein>
<dbReference type="AlphaFoldDB" id="A0A1I3XFS3"/>
<comment type="pathway">
    <text evidence="3">Amino-acid biosynthesis.</text>
</comment>
<dbReference type="GO" id="GO:0070403">
    <property type="term" value="F:NAD+ binding"/>
    <property type="evidence" value="ECO:0007669"/>
    <property type="project" value="InterPro"/>
</dbReference>
<dbReference type="Pfam" id="PF20463">
    <property type="entry name" value="PDH_C"/>
    <property type="match status" value="1"/>
</dbReference>
<name>A0A1I3XFS3_9LACT</name>
<dbReference type="RefSeq" id="WP_091896864.1">
    <property type="nucleotide sequence ID" value="NZ_FOSJ01000014.1"/>
</dbReference>
<feature type="domain" description="Prephenate/arogenate dehydrogenase" evidence="5">
    <location>
        <begin position="1"/>
        <end position="278"/>
    </location>
</feature>
<evidence type="ECO:0000259" key="5">
    <source>
        <dbReference type="PROSITE" id="PS51176"/>
    </source>
</evidence>
<keyword evidence="4" id="KW-0175">Coiled coil</keyword>
<accession>A0A1I3XFS3</accession>
<dbReference type="STRING" id="258723.GCA_900169305_01744"/>
<sequence length="278" mass="30614">MKIGIIGLGAIGGSFAAGLRAAGYEEIYGVDIDEETVKTAEKSGMIKEGSLSAEGFLPDLDVLLLSLYPSQIAPFIEKYHALFKAGVVITDVTGVKTAIIEQVAEVLPDIADFVFAHPMRGSEKKGIIGADHTRFIGANALITPTSKNKEKNIQLIENLYREIGFTKITRVSPELHDEQIAYVSQLMHALSVAVVNSNQASEDTLTFAGNSFQELTRIADINGELWSELFLNNRSALLKSIEQLETELDKLKQTLKTADEEKLKDLFSKATAQRRHWY</sequence>
<dbReference type="InterPro" id="IPR036291">
    <property type="entry name" value="NAD(P)-bd_dom_sf"/>
</dbReference>
<evidence type="ECO:0000313" key="7">
    <source>
        <dbReference type="Proteomes" id="UP000199589"/>
    </source>
</evidence>
<dbReference type="Pfam" id="PF02153">
    <property type="entry name" value="PDH_N"/>
    <property type="match status" value="1"/>
</dbReference>
<reference evidence="7" key="1">
    <citation type="submission" date="2016-10" db="EMBL/GenBank/DDBJ databases">
        <authorList>
            <person name="Varghese N."/>
            <person name="Submissions S."/>
        </authorList>
    </citation>
    <scope>NUCLEOTIDE SEQUENCE [LARGE SCALE GENOMIC DNA]</scope>
    <source>
        <strain evidence="7">DSM 16108</strain>
    </source>
</reference>
<dbReference type="SUPFAM" id="SSF51735">
    <property type="entry name" value="NAD(P)-binding Rossmann-fold domains"/>
    <property type="match status" value="1"/>
</dbReference>
<proteinExistence type="inferred from homology"/>
<dbReference type="InterPro" id="IPR050812">
    <property type="entry name" value="Preph/Arog_dehydrog"/>
</dbReference>
<dbReference type="Proteomes" id="UP000199589">
    <property type="component" value="Unassembled WGS sequence"/>
</dbReference>
<dbReference type="Gene3D" id="3.40.50.720">
    <property type="entry name" value="NAD(P)-binding Rossmann-like Domain"/>
    <property type="match status" value="1"/>
</dbReference>
<organism evidence="6 7">
    <name type="scientific">Marinilactibacillus piezotolerans</name>
    <dbReference type="NCBI Taxonomy" id="258723"/>
    <lineage>
        <taxon>Bacteria</taxon>
        <taxon>Bacillati</taxon>
        <taxon>Bacillota</taxon>
        <taxon>Bacilli</taxon>
        <taxon>Lactobacillales</taxon>
        <taxon>Carnobacteriaceae</taxon>
        <taxon>Marinilactibacillus</taxon>
    </lineage>
</organism>
<keyword evidence="7" id="KW-1185">Reference proteome</keyword>
<dbReference type="SUPFAM" id="SSF48179">
    <property type="entry name" value="6-phosphogluconate dehydrogenase C-terminal domain-like"/>
    <property type="match status" value="1"/>
</dbReference>
<evidence type="ECO:0000256" key="4">
    <source>
        <dbReference type="SAM" id="Coils"/>
    </source>
</evidence>
<dbReference type="InterPro" id="IPR008927">
    <property type="entry name" value="6-PGluconate_DH-like_C_sf"/>
</dbReference>
<dbReference type="GO" id="GO:0006571">
    <property type="term" value="P:tyrosine biosynthetic process"/>
    <property type="evidence" value="ECO:0007669"/>
    <property type="project" value="InterPro"/>
</dbReference>
<dbReference type="PANTHER" id="PTHR21363">
    <property type="entry name" value="PREPHENATE DEHYDROGENASE"/>
    <property type="match status" value="1"/>
</dbReference>
<evidence type="ECO:0000313" key="6">
    <source>
        <dbReference type="EMBL" id="SFK18404.1"/>
    </source>
</evidence>
<feature type="coiled-coil region" evidence="4">
    <location>
        <begin position="234"/>
        <end position="261"/>
    </location>
</feature>
<dbReference type="InterPro" id="IPR046825">
    <property type="entry name" value="PDH_C"/>
</dbReference>
<dbReference type="GO" id="GO:0008977">
    <property type="term" value="F:prephenate dehydrogenase (NAD+) activity"/>
    <property type="evidence" value="ECO:0007669"/>
    <property type="project" value="InterPro"/>
</dbReference>
<evidence type="ECO:0000256" key="3">
    <source>
        <dbReference type="ARBA" id="ARBA00029440"/>
    </source>
</evidence>
<evidence type="ECO:0000256" key="1">
    <source>
        <dbReference type="ARBA" id="ARBA00007964"/>
    </source>
</evidence>